<dbReference type="RefSeq" id="WP_035756257.1">
    <property type="nucleotide sequence ID" value="NZ_JRNH01000019.1"/>
</dbReference>
<protein>
    <submittedName>
        <fullName evidence="2">Glyoxalase</fullName>
    </submittedName>
</protein>
<dbReference type="SUPFAM" id="SSF54593">
    <property type="entry name" value="Glyoxalase/Bleomycin resistance protein/Dihydroxybiphenyl dioxygenase"/>
    <property type="match status" value="1"/>
</dbReference>
<dbReference type="PANTHER" id="PTHR35908:SF1">
    <property type="entry name" value="CONSERVED PROTEIN"/>
    <property type="match status" value="1"/>
</dbReference>
<reference evidence="2 3" key="1">
    <citation type="submission" date="2014-07" db="EMBL/GenBank/DDBJ databases">
        <authorList>
            <person name="McCorrison J."/>
            <person name="Sanka R."/>
            <person name="Torralba M."/>
            <person name="Gillis M."/>
            <person name="Haft D.H."/>
            <person name="Methe B."/>
            <person name="Sutton G."/>
            <person name="Nelson K.E."/>
        </authorList>
    </citation>
    <scope>NUCLEOTIDE SEQUENCE [LARGE SCALE GENOMIC DNA]</scope>
    <source>
        <strain evidence="2 3">DNF00011</strain>
    </source>
</reference>
<dbReference type="InterPro" id="IPR041581">
    <property type="entry name" value="Glyoxalase_6"/>
</dbReference>
<evidence type="ECO:0000313" key="2">
    <source>
        <dbReference type="EMBL" id="KGF20224.1"/>
    </source>
</evidence>
<evidence type="ECO:0000313" key="3">
    <source>
        <dbReference type="Proteomes" id="UP000053528"/>
    </source>
</evidence>
<dbReference type="PANTHER" id="PTHR35908">
    <property type="entry name" value="HYPOTHETICAL FUSION PROTEIN"/>
    <property type="match status" value="1"/>
</dbReference>
<dbReference type="Gene3D" id="3.10.180.10">
    <property type="entry name" value="2,3-Dihydroxybiphenyl 1,2-Dioxygenase, domain 1"/>
    <property type="match status" value="1"/>
</dbReference>
<sequence>MPAIGRLTQLVFECKDPTAEALFWQKVLDLAPATGDDQWLTLDWEPVGRLSFHRVSDYEPPQWPGHRGELQVHLDLLVDDLSEACAAVEAAGGHPLTEVLDPGPKAWRIYADPAGHPFCLVTVPE</sequence>
<dbReference type="AlphaFoldDB" id="A0A096AGZ3"/>
<dbReference type="CDD" id="cd06587">
    <property type="entry name" value="VOC"/>
    <property type="match status" value="1"/>
</dbReference>
<comment type="caution">
    <text evidence="2">The sequence shown here is derived from an EMBL/GenBank/DDBJ whole genome shotgun (WGS) entry which is preliminary data.</text>
</comment>
<organism evidence="2 3">
    <name type="scientific">Pseudoglutamicibacter albus DNF00011</name>
    <dbReference type="NCBI Taxonomy" id="1401063"/>
    <lineage>
        <taxon>Bacteria</taxon>
        <taxon>Bacillati</taxon>
        <taxon>Actinomycetota</taxon>
        <taxon>Actinomycetes</taxon>
        <taxon>Micrococcales</taxon>
        <taxon>Micrococcaceae</taxon>
        <taxon>Pseudoglutamicibacter</taxon>
    </lineage>
</organism>
<dbReference type="Pfam" id="PF18029">
    <property type="entry name" value="Glyoxalase_6"/>
    <property type="match status" value="1"/>
</dbReference>
<name>A0A096AGZ3_9MICC</name>
<proteinExistence type="predicted"/>
<accession>A0A096AGZ3</accession>
<dbReference type="Proteomes" id="UP000053528">
    <property type="component" value="Unassembled WGS sequence"/>
</dbReference>
<gene>
    <name evidence="2" type="ORF">HMPREF2128_06260</name>
</gene>
<dbReference type="InterPro" id="IPR029068">
    <property type="entry name" value="Glyas_Bleomycin-R_OHBP_Dase"/>
</dbReference>
<evidence type="ECO:0000259" key="1">
    <source>
        <dbReference type="PROSITE" id="PS51819"/>
    </source>
</evidence>
<dbReference type="EMBL" id="JRNH01000019">
    <property type="protein sequence ID" value="KGF20224.1"/>
    <property type="molecule type" value="Genomic_DNA"/>
</dbReference>
<dbReference type="PROSITE" id="PS51819">
    <property type="entry name" value="VOC"/>
    <property type="match status" value="1"/>
</dbReference>
<feature type="domain" description="VOC" evidence="1">
    <location>
        <begin position="6"/>
        <end position="123"/>
    </location>
</feature>
<dbReference type="InterPro" id="IPR037523">
    <property type="entry name" value="VOC_core"/>
</dbReference>